<dbReference type="SMART" id="SM01008">
    <property type="entry name" value="Ald_Xan_dh_C"/>
    <property type="match status" value="1"/>
</dbReference>
<dbReference type="Pfam" id="PF02738">
    <property type="entry name" value="MoCoBD_1"/>
    <property type="match status" value="1"/>
</dbReference>
<keyword evidence="1" id="KW-0500">Molybdenum</keyword>
<dbReference type="RefSeq" id="WP_093087853.1">
    <property type="nucleotide sequence ID" value="NZ_FNBE01000014.1"/>
</dbReference>
<dbReference type="PANTHER" id="PTHR11908:SF132">
    <property type="entry name" value="ALDEHYDE OXIDASE 1-RELATED"/>
    <property type="match status" value="1"/>
</dbReference>
<evidence type="ECO:0000256" key="3">
    <source>
        <dbReference type="SAM" id="MobiDB-lite"/>
    </source>
</evidence>
<feature type="region of interest" description="Disordered" evidence="3">
    <location>
        <begin position="1"/>
        <end position="26"/>
    </location>
</feature>
<dbReference type="STRING" id="366584.SAMN05216377_114186"/>
<dbReference type="InterPro" id="IPR016208">
    <property type="entry name" value="Ald_Oxase/xanthine_DH-like"/>
</dbReference>
<dbReference type="InterPro" id="IPR036856">
    <property type="entry name" value="Ald_Oxase/Xan_DH_a/b_sf"/>
</dbReference>
<accession>A0A1G7WMY7</accession>
<sequence>MTILEDPATGARADEAGGRPRVIGTSPLRKEDDRLLRGDGRFTDDVEPARVLYMAVARCPYPHARITHVDASAAAALAGVEHILTPADVRRDTEALTVLRPVPGAPTLPYYALAQDVATHEGQPVVSVVASSRHVAEDALELLDITYEPLPHVVDVLAALEPDAPVLHPSVLDSNLLAANSDGSGDPEARFAEADVVVEGRFRINRVTALPMETRGVVAEWRPGARELTVHCSSQVPHLIRKQLAETLRLDESEVRAVASDVGGGFGQKLGVFPEDVLACLHAIALRRPVKWSEDRAEHFRGSTHARESVHDYRIAADSTGRILAMTNVYATDIGGWNSPFGSAQLSSVVFNGPYKVDDGYTERRVTLTNKTPVGAYRGYGQPEVNFAYERLMDRLARRLDLDPVELRARNMVTAADLPWRNPTGAVYDSGDYERCLRMAAEAVDWAGHRARGRTPRPDGRLVGIGFASFVERTGYASARFLARRGSVFGAHESVTLRANRSGGIDAYTGVSTMGQSSETAFAQVVADVFGTGYEAVRVHAGDTASSPLNTGAFASRTMIAAAGALRAAAEELAAKTRRIAAWQLDAAADDVEIAGSVARVRADSTRAVPLARVYTAAITGQGLPPEEEPGLEATAHFEPSDAAYSFGTAAAQVAVDPETGEFEVERFVLVHDGGTVVNPTIVEGQVRGGLAQGFGAALSEELRYDADTGQLVNGSMVDYFVPTAADLPPVELLHTEVPSPVTPFGVRGVGEVGTIPPGAAVANAVCDALADHGVELTALPITPEAIWSALAGRPAAGEPALTPTPADLPDGGTEY</sequence>
<organism evidence="5 6">
    <name type="scientific">Pseudonocardia oroxyli</name>
    <dbReference type="NCBI Taxonomy" id="366584"/>
    <lineage>
        <taxon>Bacteria</taxon>
        <taxon>Bacillati</taxon>
        <taxon>Actinomycetota</taxon>
        <taxon>Actinomycetes</taxon>
        <taxon>Pseudonocardiales</taxon>
        <taxon>Pseudonocardiaceae</taxon>
        <taxon>Pseudonocardia</taxon>
    </lineage>
</organism>
<keyword evidence="6" id="KW-1185">Reference proteome</keyword>
<dbReference type="SUPFAM" id="SSF54665">
    <property type="entry name" value="CO dehydrogenase molybdoprotein N-domain-like"/>
    <property type="match status" value="1"/>
</dbReference>
<evidence type="ECO:0000259" key="4">
    <source>
        <dbReference type="SMART" id="SM01008"/>
    </source>
</evidence>
<dbReference type="InterPro" id="IPR037165">
    <property type="entry name" value="AldOxase/xan_DH_Mopterin-bd_sf"/>
</dbReference>
<evidence type="ECO:0000313" key="6">
    <source>
        <dbReference type="Proteomes" id="UP000198967"/>
    </source>
</evidence>
<dbReference type="GO" id="GO:0016491">
    <property type="term" value="F:oxidoreductase activity"/>
    <property type="evidence" value="ECO:0007669"/>
    <property type="project" value="UniProtKB-KW"/>
</dbReference>
<dbReference type="GO" id="GO:0005506">
    <property type="term" value="F:iron ion binding"/>
    <property type="evidence" value="ECO:0007669"/>
    <property type="project" value="InterPro"/>
</dbReference>
<evidence type="ECO:0000256" key="2">
    <source>
        <dbReference type="ARBA" id="ARBA00023002"/>
    </source>
</evidence>
<dbReference type="EMBL" id="FNBE01000014">
    <property type="protein sequence ID" value="SDG73263.1"/>
    <property type="molecule type" value="Genomic_DNA"/>
</dbReference>
<dbReference type="PANTHER" id="PTHR11908">
    <property type="entry name" value="XANTHINE DEHYDROGENASE"/>
    <property type="match status" value="1"/>
</dbReference>
<dbReference type="SUPFAM" id="SSF56003">
    <property type="entry name" value="Molybdenum cofactor-binding domain"/>
    <property type="match status" value="1"/>
</dbReference>
<feature type="domain" description="Aldehyde oxidase/xanthine dehydrogenase a/b hammerhead" evidence="4">
    <location>
        <begin position="37"/>
        <end position="151"/>
    </location>
</feature>
<dbReference type="OrthoDB" id="9758509at2"/>
<dbReference type="Gene3D" id="3.90.1170.50">
    <property type="entry name" value="Aldehyde oxidase/xanthine dehydrogenase, a/b hammerhead"/>
    <property type="match status" value="1"/>
</dbReference>
<evidence type="ECO:0000313" key="5">
    <source>
        <dbReference type="EMBL" id="SDG73263.1"/>
    </source>
</evidence>
<name>A0A1G7WMY7_PSEOR</name>
<dbReference type="AlphaFoldDB" id="A0A1G7WMY7"/>
<dbReference type="InterPro" id="IPR046867">
    <property type="entry name" value="AldOxase/xan_DH_MoCoBD2"/>
</dbReference>
<protein>
    <submittedName>
        <fullName evidence="5">Carbon-monoxide dehydrogenase large subunit</fullName>
    </submittedName>
</protein>
<dbReference type="InterPro" id="IPR000674">
    <property type="entry name" value="Ald_Oxase/Xan_DH_a/b"/>
</dbReference>
<dbReference type="Pfam" id="PF20256">
    <property type="entry name" value="MoCoBD_2"/>
    <property type="match status" value="1"/>
</dbReference>
<keyword evidence="2" id="KW-0560">Oxidoreductase</keyword>
<proteinExistence type="predicted"/>
<dbReference type="Pfam" id="PF01315">
    <property type="entry name" value="Ald_Xan_dh_C"/>
    <property type="match status" value="1"/>
</dbReference>
<gene>
    <name evidence="5" type="ORF">SAMN05216377_114186</name>
</gene>
<dbReference type="Proteomes" id="UP000198967">
    <property type="component" value="Unassembled WGS sequence"/>
</dbReference>
<dbReference type="InterPro" id="IPR008274">
    <property type="entry name" value="AldOxase/xan_DH_MoCoBD1"/>
</dbReference>
<dbReference type="Gene3D" id="3.30.365.10">
    <property type="entry name" value="Aldehyde oxidase/xanthine dehydrogenase, molybdopterin binding domain"/>
    <property type="match status" value="4"/>
</dbReference>
<reference evidence="5 6" key="1">
    <citation type="submission" date="2016-10" db="EMBL/GenBank/DDBJ databases">
        <authorList>
            <person name="de Groot N.N."/>
        </authorList>
    </citation>
    <scope>NUCLEOTIDE SEQUENCE [LARGE SCALE GENOMIC DNA]</scope>
    <source>
        <strain evidence="5 6">CGMCC 4.3143</strain>
    </source>
</reference>
<evidence type="ECO:0000256" key="1">
    <source>
        <dbReference type="ARBA" id="ARBA00022505"/>
    </source>
</evidence>